<comment type="caution">
    <text evidence="1">The sequence shown here is derived from an EMBL/GenBank/DDBJ whole genome shotgun (WGS) entry which is preliminary data.</text>
</comment>
<keyword evidence="2" id="KW-1185">Reference proteome</keyword>
<protein>
    <submittedName>
        <fullName evidence="1">Uncharacterized protein</fullName>
    </submittedName>
</protein>
<evidence type="ECO:0000313" key="1">
    <source>
        <dbReference type="EMBL" id="KAI9917636.1"/>
    </source>
</evidence>
<gene>
    <name evidence="1" type="ORF">PsorP6_012305</name>
</gene>
<organism evidence="1 2">
    <name type="scientific">Peronosclerospora sorghi</name>
    <dbReference type="NCBI Taxonomy" id="230839"/>
    <lineage>
        <taxon>Eukaryota</taxon>
        <taxon>Sar</taxon>
        <taxon>Stramenopiles</taxon>
        <taxon>Oomycota</taxon>
        <taxon>Peronosporomycetes</taxon>
        <taxon>Peronosporales</taxon>
        <taxon>Peronosporaceae</taxon>
        <taxon>Peronosclerospora</taxon>
    </lineage>
</organism>
<sequence>MVIEYRRIDAITTLPLPAGAVGTPKALIAIGGNEAKEGSVAAATPVPPASSDVPMSVLNELSNEDLASHIKSLVSGYDSTVSPANLKKKLEVLLKGMMEHKFGSSGGRWTWELSRKKLEVDVYKHTEEFSHNVCFTFQNAMQYNSEDQDVYSLAKDMLADFNGEMRKLVAEIEVDEKGARAKESSCRLCGVDCMVFEPAVLYCNGECNSRIRRNCYYYTSSNTMPFATSRTEMTNF</sequence>
<proteinExistence type="predicted"/>
<evidence type="ECO:0000313" key="2">
    <source>
        <dbReference type="Proteomes" id="UP001163321"/>
    </source>
</evidence>
<dbReference type="Proteomes" id="UP001163321">
    <property type="component" value="Chromosome 13"/>
</dbReference>
<dbReference type="EMBL" id="CM047592">
    <property type="protein sequence ID" value="KAI9917636.1"/>
    <property type="molecule type" value="Genomic_DNA"/>
</dbReference>
<accession>A0ACC0WH74</accession>
<name>A0ACC0WH74_9STRA</name>
<reference evidence="1 2" key="1">
    <citation type="journal article" date="2022" name="bioRxiv">
        <title>The genome of the oomycete Peronosclerospora sorghi, a cosmopolitan pathogen of maize and sorghum, is inflated with dispersed pseudogenes.</title>
        <authorList>
            <person name="Fletcher K."/>
            <person name="Martin F."/>
            <person name="Isakeit T."/>
            <person name="Cavanaugh K."/>
            <person name="Magill C."/>
            <person name="Michelmore R."/>
        </authorList>
    </citation>
    <scope>NUCLEOTIDE SEQUENCE [LARGE SCALE GENOMIC DNA]</scope>
    <source>
        <strain evidence="1">P6</strain>
    </source>
</reference>